<evidence type="ECO:0000256" key="2">
    <source>
        <dbReference type="SAM" id="Phobius"/>
    </source>
</evidence>
<dbReference type="Proteomes" id="UP000636709">
    <property type="component" value="Unassembled WGS sequence"/>
</dbReference>
<gene>
    <name evidence="3" type="ORF">HU200_044938</name>
</gene>
<evidence type="ECO:0000256" key="1">
    <source>
        <dbReference type="SAM" id="MobiDB-lite"/>
    </source>
</evidence>
<keyword evidence="2" id="KW-0812">Transmembrane</keyword>
<accession>A0A835B2J3</accession>
<dbReference type="GO" id="GO:0070300">
    <property type="term" value="F:phosphatidic acid binding"/>
    <property type="evidence" value="ECO:0007669"/>
    <property type="project" value="InterPro"/>
</dbReference>
<feature type="compositionally biased region" description="Basic and acidic residues" evidence="1">
    <location>
        <begin position="78"/>
        <end position="95"/>
    </location>
</feature>
<protein>
    <submittedName>
        <fullName evidence="3">Uncharacterized protein</fullName>
    </submittedName>
</protein>
<dbReference type="InterPro" id="IPR038943">
    <property type="entry name" value="PLDrp1-like"/>
</dbReference>
<dbReference type="OrthoDB" id="768992at2759"/>
<dbReference type="PANTHER" id="PTHR33971:SF7">
    <property type="match status" value="1"/>
</dbReference>
<dbReference type="PANTHER" id="PTHR33971">
    <property type="entry name" value="OS06G0232000 PROTEIN"/>
    <property type="match status" value="1"/>
</dbReference>
<organism evidence="3 4">
    <name type="scientific">Digitaria exilis</name>
    <dbReference type="NCBI Taxonomy" id="1010633"/>
    <lineage>
        <taxon>Eukaryota</taxon>
        <taxon>Viridiplantae</taxon>
        <taxon>Streptophyta</taxon>
        <taxon>Embryophyta</taxon>
        <taxon>Tracheophyta</taxon>
        <taxon>Spermatophyta</taxon>
        <taxon>Magnoliopsida</taxon>
        <taxon>Liliopsida</taxon>
        <taxon>Poales</taxon>
        <taxon>Poaceae</taxon>
        <taxon>PACMAD clade</taxon>
        <taxon>Panicoideae</taxon>
        <taxon>Panicodae</taxon>
        <taxon>Paniceae</taxon>
        <taxon>Anthephorinae</taxon>
        <taxon>Digitaria</taxon>
    </lineage>
</organism>
<dbReference type="EMBL" id="JACEFO010002102">
    <property type="protein sequence ID" value="KAF8683988.1"/>
    <property type="molecule type" value="Genomic_DNA"/>
</dbReference>
<feature type="transmembrane region" description="Helical" evidence="2">
    <location>
        <begin position="448"/>
        <end position="474"/>
    </location>
</feature>
<keyword evidence="2" id="KW-1133">Transmembrane helix</keyword>
<name>A0A835B2J3_9POAL</name>
<comment type="caution">
    <text evidence="3">The sequence shown here is derived from an EMBL/GenBank/DDBJ whole genome shotgun (WGS) entry which is preliminary data.</text>
</comment>
<keyword evidence="2" id="KW-0472">Membrane</keyword>
<dbReference type="AlphaFoldDB" id="A0A835B2J3"/>
<feature type="compositionally biased region" description="Polar residues" evidence="1">
    <location>
        <begin position="50"/>
        <end position="59"/>
    </location>
</feature>
<feature type="region of interest" description="Disordered" evidence="1">
    <location>
        <begin position="50"/>
        <end position="109"/>
    </location>
</feature>
<evidence type="ECO:0000313" key="4">
    <source>
        <dbReference type="Proteomes" id="UP000636709"/>
    </source>
</evidence>
<sequence>MAPVDTGDFLLDEDDDDFFVEYNPHPYRGGYDLAATFGTPLSPSANTCYPVSSSAVTNAPTVPSLPSPAPEPEDPPPEEPHGVKETPREPVHESPEVFPNGAATEGKVRRRGGWRGRGFWKKCVRAVDHLLLMGYKDPYVEQRIGMDSDVVPVCADGKECGEDALAVEVESPSPSVRRVEPHHGSEKLVHNNDLSWHSNYRDDANTYSQCMSNLYYMPSFAQSYGRPGVLGKPYWFPNFSYTESHRVEEFQHEPLLTYDIEHEISGQPFHCYHHQCYKRPLNVQVESPGPVSSQRLEYYENFSTYCGKSDDHIFETPAYAYNIQSYASIADVPIEPFMPSWPQNWGLYDTNTHGDPLENDTHSLISGEYGGMGSLFVSPFVPTEIEMFKRTPSDEHASFQHNWHNLSYQNVPMDDVSLITQPVRKQVLGNINGSYHQCASGYTMNLKIIYLFSVYAVKLMIINMLANINCLCAVRCSDSY</sequence>
<reference evidence="3" key="1">
    <citation type="submission" date="2020-07" db="EMBL/GenBank/DDBJ databases">
        <title>Genome sequence and genetic diversity analysis of an under-domesticated orphan crop, white fonio (Digitaria exilis).</title>
        <authorList>
            <person name="Bennetzen J.L."/>
            <person name="Chen S."/>
            <person name="Ma X."/>
            <person name="Wang X."/>
            <person name="Yssel A.E.J."/>
            <person name="Chaluvadi S.R."/>
            <person name="Johnson M."/>
            <person name="Gangashetty P."/>
            <person name="Hamidou F."/>
            <person name="Sanogo M.D."/>
            <person name="Zwaenepoel A."/>
            <person name="Wallace J."/>
            <person name="Van De Peer Y."/>
            <person name="Van Deynze A."/>
        </authorList>
    </citation>
    <scope>NUCLEOTIDE SEQUENCE</scope>
    <source>
        <tissue evidence="3">Leaves</tissue>
    </source>
</reference>
<proteinExistence type="predicted"/>
<keyword evidence="4" id="KW-1185">Reference proteome</keyword>
<evidence type="ECO:0000313" key="3">
    <source>
        <dbReference type="EMBL" id="KAF8683988.1"/>
    </source>
</evidence>